<name>A0A6B8M2X2_9HYPH</name>
<proteinExistence type="predicted"/>
<dbReference type="AlphaFoldDB" id="A0A6B8M2X2"/>
<reference evidence="2 3" key="1">
    <citation type="submission" date="2019-09" db="EMBL/GenBank/DDBJ databases">
        <title>Isolation and complete genome sequencing of Methylocystis species.</title>
        <authorList>
            <person name="Rumah B.L."/>
            <person name="Stead C.E."/>
            <person name="Stevens B.C."/>
            <person name="Minton N.P."/>
            <person name="Grosse-Honebrink A."/>
            <person name="Zhang Y."/>
        </authorList>
    </citation>
    <scope>NUCLEOTIDE SEQUENCE [LARGE SCALE GENOMIC DNA]</scope>
    <source>
        <strain evidence="2 3">BRCS2</strain>
    </source>
</reference>
<accession>A0A6B8M2X2</accession>
<dbReference type="InterPro" id="IPR010319">
    <property type="entry name" value="Transglutaminase-like_Cys_pept"/>
</dbReference>
<dbReference type="KEGG" id="mpar:F7D14_02845"/>
<keyword evidence="3" id="KW-1185">Reference proteome</keyword>
<dbReference type="Proteomes" id="UP000422569">
    <property type="component" value="Chromosome"/>
</dbReference>
<dbReference type="RefSeq" id="WP_016921858.1">
    <property type="nucleotide sequence ID" value="NZ_CP044331.1"/>
</dbReference>
<evidence type="ECO:0000313" key="2">
    <source>
        <dbReference type="EMBL" id="QGM96522.1"/>
    </source>
</evidence>
<dbReference type="Pfam" id="PF06035">
    <property type="entry name" value="Peptidase_C93"/>
    <property type="match status" value="1"/>
</dbReference>
<evidence type="ECO:0000256" key="1">
    <source>
        <dbReference type="SAM" id="SignalP"/>
    </source>
</evidence>
<dbReference type="EMBL" id="CP044331">
    <property type="protein sequence ID" value="QGM96522.1"/>
    <property type="molecule type" value="Genomic_DNA"/>
</dbReference>
<evidence type="ECO:0000313" key="3">
    <source>
        <dbReference type="Proteomes" id="UP000422569"/>
    </source>
</evidence>
<feature type="chain" id="PRO_5025490536" evidence="1">
    <location>
        <begin position="24"/>
        <end position="208"/>
    </location>
</feature>
<protein>
    <submittedName>
        <fullName evidence="2">Transglutaminase-like cysteine peptidase</fullName>
    </submittedName>
</protein>
<feature type="signal peptide" evidence="1">
    <location>
        <begin position="1"/>
        <end position="23"/>
    </location>
</feature>
<organism evidence="2 3">
    <name type="scientific">Methylocystis parvus</name>
    <dbReference type="NCBI Taxonomy" id="134"/>
    <lineage>
        <taxon>Bacteria</taxon>
        <taxon>Pseudomonadati</taxon>
        <taxon>Pseudomonadota</taxon>
        <taxon>Alphaproteobacteria</taxon>
        <taxon>Hyphomicrobiales</taxon>
        <taxon>Methylocystaceae</taxon>
        <taxon>Methylocystis</taxon>
    </lineage>
</organism>
<gene>
    <name evidence="2" type="ORF">F7D14_02845</name>
</gene>
<sequence>MVGIIGKTIVALGLAGAGLVAVAATSLAGSEAPNFAPVGAETSVPYGWVEFCQRNRAECDDEAGVPTEIKLDAAAYNKIARINAWVNKHIDPIADADHWGAIDQWDYPSDGKGDCEDYALLKRRMLIDQGFPREALLLTVVKEKNGDGHSVLTVRTNRGEFILDNLADQVKLWKKTPYRFVKRQSQHNQNVWVAIGEPTAAPAYVSNQ</sequence>
<dbReference type="PANTHER" id="PTHR39327">
    <property type="match status" value="1"/>
</dbReference>
<dbReference type="Gene3D" id="3.10.620.30">
    <property type="match status" value="1"/>
</dbReference>
<keyword evidence="1" id="KW-0732">Signal</keyword>
<dbReference type="PANTHER" id="PTHR39327:SF1">
    <property type="entry name" value="BLR5470 PROTEIN"/>
    <property type="match status" value="1"/>
</dbReference>